<dbReference type="InterPro" id="IPR020472">
    <property type="entry name" value="WD40_PAC1"/>
</dbReference>
<reference evidence="5 6" key="1">
    <citation type="submission" date="2019-03" db="EMBL/GenBank/DDBJ databases">
        <title>Single cell metagenomics reveals metabolic interactions within the superorganism composed of flagellate Streblomastix strix and complex community of Bacteroidetes bacteria on its surface.</title>
        <authorList>
            <person name="Treitli S.C."/>
            <person name="Kolisko M."/>
            <person name="Husnik F."/>
            <person name="Keeling P."/>
            <person name="Hampl V."/>
        </authorList>
    </citation>
    <scope>NUCLEOTIDE SEQUENCE [LARGE SCALE GENOMIC DNA]</scope>
    <source>
        <strain evidence="5">ST1C</strain>
    </source>
</reference>
<evidence type="ECO:0000256" key="2">
    <source>
        <dbReference type="ARBA" id="ARBA00022737"/>
    </source>
</evidence>
<dbReference type="InterPro" id="IPR019775">
    <property type="entry name" value="WD40_repeat_CS"/>
</dbReference>
<dbReference type="InterPro" id="IPR001680">
    <property type="entry name" value="WD40_rpt"/>
</dbReference>
<dbReference type="AlphaFoldDB" id="A0A5J4VM34"/>
<dbReference type="PROSITE" id="PS50082">
    <property type="entry name" value="WD_REPEATS_2"/>
    <property type="match status" value="2"/>
</dbReference>
<dbReference type="PANTHER" id="PTHR22847">
    <property type="entry name" value="WD40 REPEAT PROTEIN"/>
    <property type="match status" value="1"/>
</dbReference>
<dbReference type="PROSITE" id="PS50294">
    <property type="entry name" value="WD_REPEATS_REGION"/>
    <property type="match status" value="2"/>
</dbReference>
<evidence type="ECO:0000256" key="4">
    <source>
        <dbReference type="SAM" id="Coils"/>
    </source>
</evidence>
<feature type="repeat" description="WD" evidence="3">
    <location>
        <begin position="57"/>
        <end position="87"/>
    </location>
</feature>
<dbReference type="Gene3D" id="2.130.10.10">
    <property type="entry name" value="YVTN repeat-like/Quinoprotein amine dehydrogenase"/>
    <property type="match status" value="2"/>
</dbReference>
<dbReference type="PANTHER" id="PTHR22847:SF637">
    <property type="entry name" value="WD REPEAT DOMAIN 5B"/>
    <property type="match status" value="1"/>
</dbReference>
<dbReference type="PRINTS" id="PR00320">
    <property type="entry name" value="GPROTEINBRPT"/>
</dbReference>
<protein>
    <submittedName>
        <fullName evidence="5">Uncharacterized protein</fullName>
    </submittedName>
</protein>
<evidence type="ECO:0000313" key="6">
    <source>
        <dbReference type="Proteomes" id="UP000324800"/>
    </source>
</evidence>
<keyword evidence="4" id="KW-0175">Coiled coil</keyword>
<dbReference type="SUPFAM" id="SSF50978">
    <property type="entry name" value="WD40 repeat-like"/>
    <property type="match status" value="1"/>
</dbReference>
<dbReference type="Proteomes" id="UP000324800">
    <property type="component" value="Unassembled WGS sequence"/>
</dbReference>
<dbReference type="Pfam" id="PF00400">
    <property type="entry name" value="WD40"/>
    <property type="match status" value="2"/>
</dbReference>
<comment type="caution">
    <text evidence="5">The sequence shown here is derived from an EMBL/GenBank/DDBJ whole genome shotgun (WGS) entry which is preliminary data.</text>
</comment>
<name>A0A5J4VM34_9EUKA</name>
<sequence length="556" mass="63122">MFENTEEERTELPLLAIETHEGQILSVKAYKNYLLSTSRDKTCKIWDLATGQLKRTLSGHSSWVNKVEISDEFIVTGSYDGSILVWDGNLDGEWNAEPLFGIEGRRDHQQLFHLIKHQDYNNIPFLLVITNPAHQESDEDQPEQNHIINVTNNIQIWDLQQRKIISVFNNEFATATCSVISETLSDKILSSIQVQNEYQNISQKINNNNDIILSVGSITGSVIAWAIDSNLVIDESNDEYDIKPKDRLLFEFGNNKNILNGQFIRSQILGSVQSLKIVEQSIFALYSSEGIIRQLNIQSGLCTREFKPNDGIKRLQYGISHNMNAMTTLKCNKSILIEKDKNVNDKGQEEKEEQEEQEQDIEITQLFLGLQGGKIASWNIQDYNNKQPTIYEGAHEDESSITSLVAEIAIDSPSAKYMHNKMSHSIIENENRKVGSNNKKNNQIEKQQSDSDVPTVFPKSIPQIPVLFSAGSDGIVIAWDMRDGGILAQYPAGFVYDDNQEENDNDNDNDILDMDMTNNQDKEQEDKNHKCIKWIKNCGRGGIHMNAIRKIKINVV</sequence>
<dbReference type="GO" id="GO:1990234">
    <property type="term" value="C:transferase complex"/>
    <property type="evidence" value="ECO:0007669"/>
    <property type="project" value="UniProtKB-ARBA"/>
</dbReference>
<keyword evidence="1 3" id="KW-0853">WD repeat</keyword>
<feature type="repeat" description="WD" evidence="3">
    <location>
        <begin position="17"/>
        <end position="56"/>
    </location>
</feature>
<accession>A0A5J4VM34</accession>
<dbReference type="EMBL" id="SNRW01006209">
    <property type="protein sequence ID" value="KAA6383506.1"/>
    <property type="molecule type" value="Genomic_DNA"/>
</dbReference>
<dbReference type="InterPro" id="IPR036322">
    <property type="entry name" value="WD40_repeat_dom_sf"/>
</dbReference>
<dbReference type="SMART" id="SM00320">
    <property type="entry name" value="WD40"/>
    <property type="match status" value="2"/>
</dbReference>
<keyword evidence="2" id="KW-0677">Repeat</keyword>
<dbReference type="InterPro" id="IPR015943">
    <property type="entry name" value="WD40/YVTN_repeat-like_dom_sf"/>
</dbReference>
<proteinExistence type="predicted"/>
<feature type="coiled-coil region" evidence="4">
    <location>
        <begin position="337"/>
        <end position="364"/>
    </location>
</feature>
<gene>
    <name evidence="5" type="ORF">EZS28_020965</name>
</gene>
<evidence type="ECO:0000313" key="5">
    <source>
        <dbReference type="EMBL" id="KAA6383506.1"/>
    </source>
</evidence>
<dbReference type="PROSITE" id="PS00678">
    <property type="entry name" value="WD_REPEATS_1"/>
    <property type="match status" value="1"/>
</dbReference>
<dbReference type="OrthoDB" id="19711at2759"/>
<organism evidence="5 6">
    <name type="scientific">Streblomastix strix</name>
    <dbReference type="NCBI Taxonomy" id="222440"/>
    <lineage>
        <taxon>Eukaryota</taxon>
        <taxon>Metamonada</taxon>
        <taxon>Preaxostyla</taxon>
        <taxon>Oxymonadida</taxon>
        <taxon>Streblomastigidae</taxon>
        <taxon>Streblomastix</taxon>
    </lineage>
</organism>
<evidence type="ECO:0000256" key="1">
    <source>
        <dbReference type="ARBA" id="ARBA00022574"/>
    </source>
</evidence>
<evidence type="ECO:0000256" key="3">
    <source>
        <dbReference type="PROSITE-ProRule" id="PRU00221"/>
    </source>
</evidence>